<keyword evidence="1" id="KW-0614">Plasmid</keyword>
<dbReference type="EMBL" id="KX009063">
    <property type="protein sequence ID" value="ARO45242.1"/>
    <property type="molecule type" value="Genomic_DNA"/>
</dbReference>
<organism evidence="1">
    <name type="scientific">Pseudomonas syringae pv. actinidiae</name>
    <dbReference type="NCBI Taxonomy" id="103796"/>
    <lineage>
        <taxon>Bacteria</taxon>
        <taxon>Pseudomonadati</taxon>
        <taxon>Pseudomonadota</taxon>
        <taxon>Gammaproteobacteria</taxon>
        <taxon>Pseudomonadales</taxon>
        <taxon>Pseudomonadaceae</taxon>
        <taxon>Pseudomonas</taxon>
        <taxon>Pseudomonas syringae</taxon>
    </lineage>
</organism>
<dbReference type="RefSeq" id="WP_172687428.1">
    <property type="nucleotide sequence ID" value="NZ_KX009063.1"/>
</dbReference>
<protein>
    <submittedName>
        <fullName evidence="1">Uncharacterized protein</fullName>
    </submittedName>
</protein>
<proteinExistence type="predicted"/>
<geneLocation type="plasmid" evidence="1">
    <name>pPU_RT811</name>
</geneLocation>
<accession>A0A2P0QFS6</accession>
<reference evidence="1" key="1">
    <citation type="submission" date="2016-03" db="EMBL/GenBank/DDBJ databases">
        <title>The evolution of Pseudomonas syringae pv. actinidiae in New Zealand.</title>
        <authorList>
            <person name="Taiaroa G."/>
            <person name="Poulter R.T.M."/>
            <person name="Lamont I."/>
            <person name="Stockwell P."/>
            <person name="Butler M.I."/>
        </authorList>
    </citation>
    <scope>NUCLEOTIDE SEQUENCE</scope>
    <source>
        <strain evidence="1">RT811</strain>
        <plasmid evidence="1">pPU_RT811</plasmid>
    </source>
</reference>
<name>A0A2P0QFS6_PSESF</name>
<evidence type="ECO:0000313" key="1">
    <source>
        <dbReference type="EMBL" id="ARO45242.1"/>
    </source>
</evidence>
<sequence length="143" mass="16148">MNATFLEILDIRVTFEKALINGDELTQEENMIEAHIAGANAQFAGEVQIPALFRNVPQLNEAWHDGWEASTRGAHWRLHVEENGCELEADAEESRDNELAEMRAAEIALLDGVIEDIPQEVWDSYPFGFDESESNCFDDDVTH</sequence>
<dbReference type="AlphaFoldDB" id="A0A2P0QFS6"/>